<evidence type="ECO:0000256" key="1">
    <source>
        <dbReference type="ARBA" id="ARBA00022723"/>
    </source>
</evidence>
<organism evidence="8 9">
    <name type="scientific">Pseudozyma antarctica (strain T-34)</name>
    <name type="common">Yeast</name>
    <name type="synonym">Candida antarctica</name>
    <dbReference type="NCBI Taxonomy" id="1151754"/>
    <lineage>
        <taxon>Eukaryota</taxon>
        <taxon>Fungi</taxon>
        <taxon>Dikarya</taxon>
        <taxon>Basidiomycota</taxon>
        <taxon>Ustilaginomycotina</taxon>
        <taxon>Ustilaginomycetes</taxon>
        <taxon>Ustilaginales</taxon>
        <taxon>Ustilaginaceae</taxon>
        <taxon>Moesziomyces</taxon>
    </lineage>
</organism>
<dbReference type="Proteomes" id="UP000011976">
    <property type="component" value="Unassembled WGS sequence"/>
</dbReference>
<dbReference type="PANTHER" id="PTHR12547:SF18">
    <property type="entry name" value="PROTEIN TIS11"/>
    <property type="match status" value="1"/>
</dbReference>
<dbReference type="PANTHER" id="PTHR12547">
    <property type="entry name" value="CCCH ZINC FINGER/TIS11-RELATED"/>
    <property type="match status" value="1"/>
</dbReference>
<proteinExistence type="predicted"/>
<evidence type="ECO:0000313" key="8">
    <source>
        <dbReference type="EMBL" id="GAC76607.1"/>
    </source>
</evidence>
<gene>
    <name evidence="8" type="ORF">PANT_22d00107</name>
</gene>
<keyword evidence="8" id="KW-0378">Hydrolase</keyword>
<dbReference type="InterPro" id="IPR000571">
    <property type="entry name" value="Znf_CCCH"/>
</dbReference>
<sequence>MMSAGTAEYRHYQDQSRKNPGLFGPAPPSFPLNSPPTFYPSLHRPDPFVAGGNLGTQISSSSRDSRSLDFDYQLFGKLSLDDVPSPPAQRSSQLIDWSWDLPVESSKEQASWINKTSKPSIWAELETHKEQPRIIGNASAQSNDLASGPQDVSIFDEPVSKVPYWTRTSFGSYHGSDSDASSPLGDETRHWPRSPPEPFPAPVQLGKLSPHAHTFSWQGPQVAPAFTATDLPRSMSAPSTGPGILAGASQESRLMSQLQGHGNHRTGQQYNFFPMHDTFTAPRPVEPRQAKDAWSGRQAAAPSPSPNNKKMELFKTEICRNWEERGKCLYGNRCQYAHGEEELRRLPRDPRWKTRPCKVFMLYGHCPYASRCCFRHDQGGVPSQPTPTMQRRVSLLQRVGLIKPCKR</sequence>
<feature type="region of interest" description="Disordered" evidence="6">
    <location>
        <begin position="281"/>
        <end position="309"/>
    </location>
</feature>
<evidence type="ECO:0000256" key="6">
    <source>
        <dbReference type="SAM" id="MobiDB-lite"/>
    </source>
</evidence>
<reference evidence="9" key="1">
    <citation type="journal article" date="2013" name="Genome Announc.">
        <title>Genome sequence of the basidiomycetous yeast Pseudozyma antarctica T-34, a producer of the glycolipid biosurfactants mannosylerythritol lipids.</title>
        <authorList>
            <person name="Morita T."/>
            <person name="Koike H."/>
            <person name="Koyama Y."/>
            <person name="Hagiwara H."/>
            <person name="Ito E."/>
            <person name="Fukuoka T."/>
            <person name="Imura T."/>
            <person name="Machida M."/>
            <person name="Kitamoto D."/>
        </authorList>
    </citation>
    <scope>NUCLEOTIDE SEQUENCE [LARGE SCALE GENOMIC DNA]</scope>
    <source>
        <strain evidence="9">T-34</strain>
    </source>
</reference>
<dbReference type="GO" id="GO:0016787">
    <property type="term" value="F:hydrolase activity"/>
    <property type="evidence" value="ECO:0007669"/>
    <property type="project" value="UniProtKB-KW"/>
</dbReference>
<feature type="compositionally biased region" description="Basic and acidic residues" evidence="6">
    <location>
        <begin position="8"/>
        <end position="17"/>
    </location>
</feature>
<keyword evidence="2" id="KW-0677">Repeat</keyword>
<name>M9MI35_PSEA3</name>
<dbReference type="InterPro" id="IPR036855">
    <property type="entry name" value="Znf_CCCH_sf"/>
</dbReference>
<dbReference type="GO" id="GO:0003729">
    <property type="term" value="F:mRNA binding"/>
    <property type="evidence" value="ECO:0007669"/>
    <property type="project" value="InterPro"/>
</dbReference>
<keyword evidence="4 5" id="KW-0862">Zinc</keyword>
<dbReference type="Gene3D" id="4.10.1000.10">
    <property type="entry name" value="Zinc finger, CCCH-type"/>
    <property type="match status" value="2"/>
</dbReference>
<feature type="zinc finger region" description="C3H1-type" evidence="5">
    <location>
        <begin position="351"/>
        <end position="379"/>
    </location>
</feature>
<evidence type="ECO:0000256" key="5">
    <source>
        <dbReference type="PROSITE-ProRule" id="PRU00723"/>
    </source>
</evidence>
<dbReference type="STRING" id="1151754.M9MI35"/>
<keyword evidence="1 5" id="KW-0479">Metal-binding</keyword>
<dbReference type="Pfam" id="PF00642">
    <property type="entry name" value="zf-CCCH"/>
    <property type="match status" value="2"/>
</dbReference>
<dbReference type="SMART" id="SM00356">
    <property type="entry name" value="ZnF_C3H1"/>
    <property type="match status" value="2"/>
</dbReference>
<protein>
    <submittedName>
        <fullName evidence="8">Predicted metal-dependent hydrolase</fullName>
    </submittedName>
</protein>
<dbReference type="GO" id="GO:0008270">
    <property type="term" value="F:zinc ion binding"/>
    <property type="evidence" value="ECO:0007669"/>
    <property type="project" value="UniProtKB-KW"/>
</dbReference>
<feature type="domain" description="C3H1-type" evidence="7">
    <location>
        <begin position="351"/>
        <end position="379"/>
    </location>
</feature>
<feature type="domain" description="C3H1-type" evidence="7">
    <location>
        <begin position="313"/>
        <end position="341"/>
    </location>
</feature>
<evidence type="ECO:0000259" key="7">
    <source>
        <dbReference type="PROSITE" id="PS50103"/>
    </source>
</evidence>
<feature type="region of interest" description="Disordered" evidence="6">
    <location>
        <begin position="173"/>
        <end position="207"/>
    </location>
</feature>
<keyword evidence="3 5" id="KW-0863">Zinc-finger</keyword>
<feature type="zinc finger region" description="C3H1-type" evidence="5">
    <location>
        <begin position="313"/>
        <end position="341"/>
    </location>
</feature>
<dbReference type="FunFam" id="4.10.1000.10:FF:000001">
    <property type="entry name" value="zinc finger CCCH domain-containing protein 15-like"/>
    <property type="match status" value="1"/>
</dbReference>
<feature type="compositionally biased region" description="Pro residues" evidence="6">
    <location>
        <begin position="25"/>
        <end position="37"/>
    </location>
</feature>
<dbReference type="AlphaFoldDB" id="M9MI35"/>
<evidence type="ECO:0000313" key="9">
    <source>
        <dbReference type="Proteomes" id="UP000011976"/>
    </source>
</evidence>
<feature type="region of interest" description="Disordered" evidence="6">
    <location>
        <begin position="1"/>
        <end position="37"/>
    </location>
</feature>
<dbReference type="OrthoDB" id="410307at2759"/>
<evidence type="ECO:0000256" key="2">
    <source>
        <dbReference type="ARBA" id="ARBA00022737"/>
    </source>
</evidence>
<dbReference type="InterPro" id="IPR045877">
    <property type="entry name" value="ZFP36-like"/>
</dbReference>
<evidence type="ECO:0000256" key="3">
    <source>
        <dbReference type="ARBA" id="ARBA00022771"/>
    </source>
</evidence>
<dbReference type="PROSITE" id="PS50103">
    <property type="entry name" value="ZF_C3H1"/>
    <property type="match status" value="2"/>
</dbReference>
<dbReference type="SUPFAM" id="SSF90229">
    <property type="entry name" value="CCCH zinc finger"/>
    <property type="match status" value="2"/>
</dbReference>
<evidence type="ECO:0000256" key="4">
    <source>
        <dbReference type="ARBA" id="ARBA00022833"/>
    </source>
</evidence>
<dbReference type="EMBL" id="DF196788">
    <property type="protein sequence ID" value="GAC76607.1"/>
    <property type="molecule type" value="Genomic_DNA"/>
</dbReference>
<accession>M9MI35</accession>